<dbReference type="PROSITE" id="PS00409">
    <property type="entry name" value="PROKAR_NTER_METHYL"/>
    <property type="match status" value="1"/>
</dbReference>
<accession>A0A517PWK8</accession>
<gene>
    <name evidence="2" type="ORF">HG66A1_55890</name>
</gene>
<name>A0A517PWK8_9PLAN</name>
<evidence type="ECO:0000313" key="3">
    <source>
        <dbReference type="Proteomes" id="UP000320421"/>
    </source>
</evidence>
<reference evidence="2 3" key="1">
    <citation type="submission" date="2019-02" db="EMBL/GenBank/DDBJ databases">
        <title>Deep-cultivation of Planctomycetes and their phenomic and genomic characterization uncovers novel biology.</title>
        <authorList>
            <person name="Wiegand S."/>
            <person name="Jogler M."/>
            <person name="Boedeker C."/>
            <person name="Pinto D."/>
            <person name="Vollmers J."/>
            <person name="Rivas-Marin E."/>
            <person name="Kohn T."/>
            <person name="Peeters S.H."/>
            <person name="Heuer A."/>
            <person name="Rast P."/>
            <person name="Oberbeckmann S."/>
            <person name="Bunk B."/>
            <person name="Jeske O."/>
            <person name="Meyerdierks A."/>
            <person name="Storesund J.E."/>
            <person name="Kallscheuer N."/>
            <person name="Luecker S."/>
            <person name="Lage O.M."/>
            <person name="Pohl T."/>
            <person name="Merkel B.J."/>
            <person name="Hornburger P."/>
            <person name="Mueller R.-W."/>
            <person name="Bruemmer F."/>
            <person name="Labrenz M."/>
            <person name="Spormann A.M."/>
            <person name="Op den Camp H."/>
            <person name="Overmann J."/>
            <person name="Amann R."/>
            <person name="Jetten M.S.M."/>
            <person name="Mascher T."/>
            <person name="Medema M.H."/>
            <person name="Devos D.P."/>
            <person name="Kaster A.-K."/>
            <person name="Ovreas L."/>
            <person name="Rohde M."/>
            <person name="Galperin M.Y."/>
            <person name="Jogler C."/>
        </authorList>
    </citation>
    <scope>NUCLEOTIDE SEQUENCE [LARGE SCALE GENOMIC DNA]</scope>
    <source>
        <strain evidence="2 3">HG66A1</strain>
    </source>
</reference>
<dbReference type="Proteomes" id="UP000320421">
    <property type="component" value="Chromosome"/>
</dbReference>
<dbReference type="SUPFAM" id="SSF54523">
    <property type="entry name" value="Pili subunits"/>
    <property type="match status" value="1"/>
</dbReference>
<evidence type="ECO:0000313" key="2">
    <source>
        <dbReference type="EMBL" id="QDT23765.1"/>
    </source>
</evidence>
<sequence>MKKSRARNLKRSGFTLIELLVVISIIALLAALLIPAVFAARESARSSQCKSNLRQFGLSMHAFASTDPSGRYCTGAYDFRRDGCPDTWGWVADMVNSGAGLPQKMLCPSSTLLGSEKLNDMIGVANTSNKDSAPLSRLSDGVCATWTSGTEGTPARLLQVAKLLEDGYGTNYASSWFLVRSGAKTSAGVTSSGLKGFGGSLGPLTIRRLDSSRVASSAVAFMGCGAPGDVGEAVLSHSIPGFVDAGERLAESFNDGPGRWDATAGTGGAITLMPAGTNVVGAIPAELPDPNRAGTPGPDTFLWLQDSRDWYAWHGRGSNKICNILMADGSVKAMVDLNGDGFLNPGFAGSASGGSGYTDATVELRPSECFSGPWLDAQLTKGNFE</sequence>
<keyword evidence="3" id="KW-1185">Reference proteome</keyword>
<evidence type="ECO:0000259" key="1">
    <source>
        <dbReference type="Pfam" id="PF07596"/>
    </source>
</evidence>
<protein>
    <recommendedName>
        <fullName evidence="1">DUF1559 domain-containing protein</fullName>
    </recommendedName>
</protein>
<proteinExistence type="predicted"/>
<dbReference type="InterPro" id="IPR045584">
    <property type="entry name" value="Pilin-like"/>
</dbReference>
<dbReference type="InterPro" id="IPR012902">
    <property type="entry name" value="N_methyl_site"/>
</dbReference>
<dbReference type="NCBIfam" id="TIGR02532">
    <property type="entry name" value="IV_pilin_GFxxxE"/>
    <property type="match status" value="1"/>
</dbReference>
<dbReference type="Pfam" id="PF07596">
    <property type="entry name" value="SBP_bac_10"/>
    <property type="match status" value="1"/>
</dbReference>
<dbReference type="PANTHER" id="PTHR30093:SF2">
    <property type="entry name" value="TYPE II SECRETION SYSTEM PROTEIN H"/>
    <property type="match status" value="1"/>
</dbReference>
<dbReference type="InterPro" id="IPR011453">
    <property type="entry name" value="DUF1559"/>
</dbReference>
<dbReference type="AlphaFoldDB" id="A0A517PWK8"/>
<feature type="domain" description="DUF1559" evidence="1">
    <location>
        <begin position="39"/>
        <end position="94"/>
    </location>
</feature>
<dbReference type="OrthoDB" id="254023at2"/>
<dbReference type="EMBL" id="CP036266">
    <property type="protein sequence ID" value="QDT23765.1"/>
    <property type="molecule type" value="Genomic_DNA"/>
</dbReference>
<dbReference type="RefSeq" id="WP_145191643.1">
    <property type="nucleotide sequence ID" value="NZ_CP036266.1"/>
</dbReference>
<organism evidence="2 3">
    <name type="scientific">Gimesia chilikensis</name>
    <dbReference type="NCBI Taxonomy" id="2605989"/>
    <lineage>
        <taxon>Bacteria</taxon>
        <taxon>Pseudomonadati</taxon>
        <taxon>Planctomycetota</taxon>
        <taxon>Planctomycetia</taxon>
        <taxon>Planctomycetales</taxon>
        <taxon>Planctomycetaceae</taxon>
        <taxon>Gimesia</taxon>
    </lineage>
</organism>
<dbReference type="PANTHER" id="PTHR30093">
    <property type="entry name" value="GENERAL SECRETION PATHWAY PROTEIN G"/>
    <property type="match status" value="1"/>
</dbReference>
<dbReference type="Pfam" id="PF07963">
    <property type="entry name" value="N_methyl"/>
    <property type="match status" value="1"/>
</dbReference>
<dbReference type="Gene3D" id="3.30.700.10">
    <property type="entry name" value="Glycoprotein, Type 4 Pilin"/>
    <property type="match status" value="1"/>
</dbReference>